<dbReference type="RefSeq" id="WP_103549285.1">
    <property type="nucleotide sequence ID" value="NZ_JBHJSK010000007.1"/>
</dbReference>
<dbReference type="PANTHER" id="PTHR43163:SF6">
    <property type="entry name" value="DIPEPTIDE TRANSPORT SYSTEM PERMEASE PROTEIN DPPB-RELATED"/>
    <property type="match status" value="1"/>
</dbReference>
<dbReference type="PROSITE" id="PS50928">
    <property type="entry name" value="ABC_TM1"/>
    <property type="match status" value="1"/>
</dbReference>
<keyword evidence="6 7" id="KW-0472">Membrane</keyword>
<accession>A0A2I0SSJ8</accession>
<dbReference type="Pfam" id="PF00528">
    <property type="entry name" value="BPD_transp_1"/>
    <property type="match status" value="1"/>
</dbReference>
<dbReference type="EMBL" id="PJOS01000016">
    <property type="protein sequence ID" value="PKT72909.1"/>
    <property type="molecule type" value="Genomic_DNA"/>
</dbReference>
<comment type="similarity">
    <text evidence="7">Belongs to the binding-protein-dependent transport system permease family.</text>
</comment>
<dbReference type="PANTHER" id="PTHR43163">
    <property type="entry name" value="DIPEPTIDE TRANSPORT SYSTEM PERMEASE PROTEIN DPPB-RELATED"/>
    <property type="match status" value="1"/>
</dbReference>
<feature type="transmembrane region" description="Helical" evidence="7">
    <location>
        <begin position="28"/>
        <end position="53"/>
    </location>
</feature>
<dbReference type="InterPro" id="IPR000515">
    <property type="entry name" value="MetI-like"/>
</dbReference>
<keyword evidence="10" id="KW-1185">Reference proteome</keyword>
<feature type="transmembrane region" description="Helical" evidence="7">
    <location>
        <begin position="308"/>
        <end position="331"/>
    </location>
</feature>
<organism evidence="9 10">
    <name type="scientific">Streptomyces populi</name>
    <dbReference type="NCBI Taxonomy" id="2058924"/>
    <lineage>
        <taxon>Bacteria</taxon>
        <taxon>Bacillati</taxon>
        <taxon>Actinomycetota</taxon>
        <taxon>Actinomycetes</taxon>
        <taxon>Kitasatosporales</taxon>
        <taxon>Streptomycetaceae</taxon>
        <taxon>Streptomyces</taxon>
    </lineage>
</organism>
<feature type="transmembrane region" description="Helical" evidence="7">
    <location>
        <begin position="201"/>
        <end position="221"/>
    </location>
</feature>
<evidence type="ECO:0000256" key="3">
    <source>
        <dbReference type="ARBA" id="ARBA00022475"/>
    </source>
</evidence>
<dbReference type="InterPro" id="IPR045621">
    <property type="entry name" value="BPD_transp_1_N"/>
</dbReference>
<dbReference type="AlphaFoldDB" id="A0A2I0SSJ8"/>
<dbReference type="Pfam" id="PF19300">
    <property type="entry name" value="BPD_transp_1_N"/>
    <property type="match status" value="1"/>
</dbReference>
<protein>
    <submittedName>
        <fullName evidence="9">ABC transporter permease</fullName>
    </submittedName>
</protein>
<name>A0A2I0SSJ8_9ACTN</name>
<dbReference type="CDD" id="cd06261">
    <property type="entry name" value="TM_PBP2"/>
    <property type="match status" value="1"/>
</dbReference>
<evidence type="ECO:0000256" key="4">
    <source>
        <dbReference type="ARBA" id="ARBA00022692"/>
    </source>
</evidence>
<dbReference type="GO" id="GO:0055085">
    <property type="term" value="P:transmembrane transport"/>
    <property type="evidence" value="ECO:0007669"/>
    <property type="project" value="InterPro"/>
</dbReference>
<evidence type="ECO:0000256" key="6">
    <source>
        <dbReference type="ARBA" id="ARBA00023136"/>
    </source>
</evidence>
<feature type="transmembrane region" description="Helical" evidence="7">
    <location>
        <begin position="161"/>
        <end position="189"/>
    </location>
</feature>
<evidence type="ECO:0000256" key="7">
    <source>
        <dbReference type="RuleBase" id="RU363032"/>
    </source>
</evidence>
<dbReference type="Proteomes" id="UP000236178">
    <property type="component" value="Unassembled WGS sequence"/>
</dbReference>
<dbReference type="Gene3D" id="1.10.3720.10">
    <property type="entry name" value="MetI-like"/>
    <property type="match status" value="1"/>
</dbReference>
<feature type="domain" description="ABC transmembrane type-1" evidence="8">
    <location>
        <begin position="122"/>
        <end position="331"/>
    </location>
</feature>
<evidence type="ECO:0000313" key="9">
    <source>
        <dbReference type="EMBL" id="PKT72909.1"/>
    </source>
</evidence>
<keyword evidence="5 7" id="KW-1133">Transmembrane helix</keyword>
<proteinExistence type="inferred from homology"/>
<feature type="transmembrane region" description="Helical" evidence="7">
    <location>
        <begin position="270"/>
        <end position="288"/>
    </location>
</feature>
<evidence type="ECO:0000259" key="8">
    <source>
        <dbReference type="PROSITE" id="PS50928"/>
    </source>
</evidence>
<keyword evidence="2 7" id="KW-0813">Transport</keyword>
<evidence type="ECO:0000313" key="10">
    <source>
        <dbReference type="Proteomes" id="UP000236178"/>
    </source>
</evidence>
<evidence type="ECO:0000256" key="5">
    <source>
        <dbReference type="ARBA" id="ARBA00022989"/>
    </source>
</evidence>
<dbReference type="SUPFAM" id="SSF161098">
    <property type="entry name" value="MetI-like"/>
    <property type="match status" value="1"/>
</dbReference>
<evidence type="ECO:0000256" key="1">
    <source>
        <dbReference type="ARBA" id="ARBA00004651"/>
    </source>
</evidence>
<gene>
    <name evidence="9" type="ORF">CW362_11485</name>
</gene>
<feature type="transmembrane region" description="Helical" evidence="7">
    <location>
        <begin position="117"/>
        <end position="149"/>
    </location>
</feature>
<reference evidence="9 10" key="1">
    <citation type="submission" date="2017-12" db="EMBL/GenBank/DDBJ databases">
        <title>Streptomyces populusis sp. nov., a novel endophytic actinobacterium isolated from stems of Populus adenopoda Maxim.</title>
        <authorList>
            <person name="Wang Z."/>
        </authorList>
    </citation>
    <scope>NUCLEOTIDE SEQUENCE [LARGE SCALE GENOMIC DNA]</scope>
    <source>
        <strain evidence="9 10">A249</strain>
    </source>
</reference>
<keyword evidence="3" id="KW-1003">Cell membrane</keyword>
<dbReference type="InterPro" id="IPR035906">
    <property type="entry name" value="MetI-like_sf"/>
</dbReference>
<comment type="caution">
    <text evidence="9">The sequence shown here is derived from an EMBL/GenBank/DDBJ whole genome shotgun (WGS) entry which is preliminary data.</text>
</comment>
<evidence type="ECO:0000256" key="2">
    <source>
        <dbReference type="ARBA" id="ARBA00022448"/>
    </source>
</evidence>
<comment type="subcellular location">
    <subcellularLocation>
        <location evidence="1 7">Cell membrane</location>
        <topology evidence="1 7">Multi-pass membrane protein</topology>
    </subcellularLocation>
</comment>
<sequence length="342" mass="35741">MTTTEAPAPYGVPLPAVAARTRHTLGRVLAALARSAAIFVPVFLVATFVTFALRSLSGLSPARIQLGEEATPEAVARVEAQWGLDRPFLVQYGDWFGDVLHGRLGTSWTNGADISTLIGLGLAVSLSVAAFALLIGVVAGFALGTVAALRRTTWVDRAITGFVTVISVMPAFVVGIVLVTVFSVGLHLFPSAGYVPAEQGLGPWLAHITLPAVALSFDVVADVARQLRGSLVGAYRENYVTGAVVRGLSPRRIFFGHVLRNGLGPALATLGLKFPALVGASVVTEWIFGLQGFGRFANDSAQAGDVPAVQGVLVVSIVLVVAFNLLVDLVLARVTPASRRGV</sequence>
<keyword evidence="4 7" id="KW-0812">Transmembrane</keyword>
<dbReference type="GO" id="GO:0005886">
    <property type="term" value="C:plasma membrane"/>
    <property type="evidence" value="ECO:0007669"/>
    <property type="project" value="UniProtKB-SubCell"/>
</dbReference>
<dbReference type="OrthoDB" id="9778910at2"/>